<gene>
    <name evidence="1" type="ORF">V6N11_021427</name>
</gene>
<evidence type="ECO:0000313" key="1">
    <source>
        <dbReference type="EMBL" id="KAK8487355.1"/>
    </source>
</evidence>
<proteinExistence type="predicted"/>
<reference evidence="1 2" key="1">
    <citation type="journal article" date="2024" name="G3 (Bethesda)">
        <title>Genome assembly of Hibiscus sabdariffa L. provides insights into metabolisms of medicinal natural products.</title>
        <authorList>
            <person name="Kim T."/>
        </authorList>
    </citation>
    <scope>NUCLEOTIDE SEQUENCE [LARGE SCALE GENOMIC DNA]</scope>
    <source>
        <strain evidence="1">TK-2024</strain>
        <tissue evidence="1">Old leaves</tissue>
    </source>
</reference>
<accession>A0ABR2A2X9</accession>
<dbReference type="EMBL" id="JBBPBN010000400">
    <property type="protein sequence ID" value="KAK8487355.1"/>
    <property type="molecule type" value="Genomic_DNA"/>
</dbReference>
<sequence>MIFYWGGFPSNFQSLISKIGFLQGGDLSQGKTPRVLGFLETWLWPVMEASAGIMRWRRRSWCRIRRSAGALCFRERLRLLPRWRWLNIMLGGLSRYCNSVLAFVYMDPSIGSKRVRVIILGNLNSYKRRNREGEGHGQKSEWIRR</sequence>
<comment type="caution">
    <text evidence="1">The sequence shown here is derived from an EMBL/GenBank/DDBJ whole genome shotgun (WGS) entry which is preliminary data.</text>
</comment>
<dbReference type="Proteomes" id="UP001396334">
    <property type="component" value="Unassembled WGS sequence"/>
</dbReference>
<name>A0ABR2A2X9_9ROSI</name>
<protein>
    <submittedName>
        <fullName evidence="1">Uncharacterized protein</fullName>
    </submittedName>
</protein>
<organism evidence="1 2">
    <name type="scientific">Hibiscus sabdariffa</name>
    <name type="common">roselle</name>
    <dbReference type="NCBI Taxonomy" id="183260"/>
    <lineage>
        <taxon>Eukaryota</taxon>
        <taxon>Viridiplantae</taxon>
        <taxon>Streptophyta</taxon>
        <taxon>Embryophyta</taxon>
        <taxon>Tracheophyta</taxon>
        <taxon>Spermatophyta</taxon>
        <taxon>Magnoliopsida</taxon>
        <taxon>eudicotyledons</taxon>
        <taxon>Gunneridae</taxon>
        <taxon>Pentapetalae</taxon>
        <taxon>rosids</taxon>
        <taxon>malvids</taxon>
        <taxon>Malvales</taxon>
        <taxon>Malvaceae</taxon>
        <taxon>Malvoideae</taxon>
        <taxon>Hibiscus</taxon>
    </lineage>
</organism>
<evidence type="ECO:0000313" key="2">
    <source>
        <dbReference type="Proteomes" id="UP001396334"/>
    </source>
</evidence>
<keyword evidence="2" id="KW-1185">Reference proteome</keyword>